<dbReference type="SUPFAM" id="SSF53756">
    <property type="entry name" value="UDP-Glycosyltransferase/glycogen phosphorylase"/>
    <property type="match status" value="1"/>
</dbReference>
<dbReference type="PANTHER" id="PTHR46401">
    <property type="entry name" value="GLYCOSYLTRANSFERASE WBBK-RELATED"/>
    <property type="match status" value="1"/>
</dbReference>
<comment type="caution">
    <text evidence="2">The sequence shown here is derived from an EMBL/GenBank/DDBJ whole genome shotgun (WGS) entry which is preliminary data.</text>
</comment>
<sequence>MRVVVAQTTAHMKIALCPHLSLEHYRGGEKWTATLANRLAADGFEVAVRALPYTPRDERRVAADDVLDEAVSYRERWHHDLSAFDSAYLFYHPFARSFFTGETRAIAGIHSWVYLTNRLYEPHYGVVPTAAKLLYRALGGHAFDRFDAVHTVTDSYTSPHPNTHYIPNFVDTSLFEPVDGERGEPFTVLVTAAQLRSKGWDRTQAVAATLSDELRVVTTGDSDHPAIEGLGFLDEEELADAYANAHAVLHPTRIDADSLVLKEALAAGTPVVTTPLRTHPPDGDAVLHGSTVGDLVARLRTLQWEWAHDGGYERRCRRARAIGERSSVDMVYPQLKALLTTPERVDG</sequence>
<name>M0MDR9_HALMO</name>
<dbReference type="RefSeq" id="WP_004054575.1">
    <property type="nucleotide sequence ID" value="NZ_AOMC01000127.1"/>
</dbReference>
<organism evidence="2 3">
    <name type="scientific">Halococcus morrhuae DSM 1307</name>
    <dbReference type="NCBI Taxonomy" id="931277"/>
    <lineage>
        <taxon>Archaea</taxon>
        <taxon>Methanobacteriati</taxon>
        <taxon>Methanobacteriota</taxon>
        <taxon>Stenosarchaea group</taxon>
        <taxon>Halobacteria</taxon>
        <taxon>Halobacteriales</taxon>
        <taxon>Halococcaceae</taxon>
        <taxon>Halococcus</taxon>
    </lineage>
</organism>
<evidence type="ECO:0000256" key="1">
    <source>
        <dbReference type="ARBA" id="ARBA00022679"/>
    </source>
</evidence>
<dbReference type="eggNOG" id="arCOG07390">
    <property type="taxonomic scope" value="Archaea"/>
</dbReference>
<dbReference type="AlphaFoldDB" id="M0MDR9"/>
<gene>
    <name evidence="2" type="ORF">C448_10652</name>
</gene>
<proteinExistence type="predicted"/>
<dbReference type="GO" id="GO:0016757">
    <property type="term" value="F:glycosyltransferase activity"/>
    <property type="evidence" value="ECO:0007669"/>
    <property type="project" value="TreeGrafter"/>
</dbReference>
<dbReference type="PATRIC" id="fig|931277.6.peg.2081"/>
<dbReference type="Pfam" id="PF13692">
    <property type="entry name" value="Glyco_trans_1_4"/>
    <property type="match status" value="1"/>
</dbReference>
<keyword evidence="1 2" id="KW-0808">Transferase</keyword>
<dbReference type="PANTHER" id="PTHR46401:SF2">
    <property type="entry name" value="GLYCOSYLTRANSFERASE WBBK-RELATED"/>
    <property type="match status" value="1"/>
</dbReference>
<accession>M0MDR9</accession>
<reference evidence="2 3" key="1">
    <citation type="journal article" date="2014" name="PLoS Genet.">
        <title>Phylogenetically driven sequencing of extremely halophilic archaea reveals strategies for static and dynamic osmo-response.</title>
        <authorList>
            <person name="Becker E.A."/>
            <person name="Seitzer P.M."/>
            <person name="Tritt A."/>
            <person name="Larsen D."/>
            <person name="Krusor M."/>
            <person name="Yao A.I."/>
            <person name="Wu D."/>
            <person name="Madern D."/>
            <person name="Eisen J.A."/>
            <person name="Darling A.E."/>
            <person name="Facciotti M.T."/>
        </authorList>
    </citation>
    <scope>NUCLEOTIDE SEQUENCE [LARGE SCALE GENOMIC DNA]</scope>
    <source>
        <strain evidence="2 3">DSM 1307</strain>
    </source>
</reference>
<dbReference type="EMBL" id="AOMC01000127">
    <property type="protein sequence ID" value="EMA42525.1"/>
    <property type="molecule type" value="Genomic_DNA"/>
</dbReference>
<dbReference type="STRING" id="931277.C448_10652"/>
<dbReference type="Proteomes" id="UP000011568">
    <property type="component" value="Unassembled WGS sequence"/>
</dbReference>
<evidence type="ECO:0000313" key="3">
    <source>
        <dbReference type="Proteomes" id="UP000011568"/>
    </source>
</evidence>
<evidence type="ECO:0000313" key="2">
    <source>
        <dbReference type="EMBL" id="EMA42525.1"/>
    </source>
</evidence>
<dbReference type="OrthoDB" id="132546at2157"/>
<keyword evidence="3" id="KW-1185">Reference proteome</keyword>
<protein>
    <submittedName>
        <fullName evidence="2">Group 1 glycosyl transferase</fullName>
    </submittedName>
</protein>
<dbReference type="Gene3D" id="3.40.50.2000">
    <property type="entry name" value="Glycogen Phosphorylase B"/>
    <property type="match status" value="2"/>
</dbReference>